<reference evidence="9 10" key="1">
    <citation type="journal article" date="2018" name="Syst. Appl. Microbiol.">
        <title>Ereboglobus luteus gen. nov. sp. nov. from cockroach guts, and new insights into the oxygen relationship of the genera Opitutus and Didymococcus (Verrucomicrobia: Opitutaceae).</title>
        <authorList>
            <person name="Tegtmeier D."/>
            <person name="Belitz A."/>
            <person name="Radek R."/>
            <person name="Heimerl T."/>
            <person name="Brune A."/>
        </authorList>
    </citation>
    <scope>NUCLEOTIDE SEQUENCE [LARGE SCALE GENOMIC DNA]</scope>
    <source>
        <strain evidence="9 10">Ho45</strain>
    </source>
</reference>
<comment type="subcellular location">
    <subcellularLocation>
        <location evidence="1">Cell membrane</location>
        <topology evidence="1">Single-pass membrane protein</topology>
    </subcellularLocation>
    <subcellularLocation>
        <location evidence="7">Cell membrane</location>
        <topology evidence="7">Single-pass type II membrane protein</topology>
    </subcellularLocation>
</comment>
<dbReference type="Pfam" id="PF02472">
    <property type="entry name" value="ExbD"/>
    <property type="match status" value="1"/>
</dbReference>
<evidence type="ECO:0000313" key="9">
    <source>
        <dbReference type="EMBL" id="AWI08884.1"/>
    </source>
</evidence>
<evidence type="ECO:0000256" key="8">
    <source>
        <dbReference type="SAM" id="Phobius"/>
    </source>
</evidence>
<evidence type="ECO:0000256" key="7">
    <source>
        <dbReference type="RuleBase" id="RU003879"/>
    </source>
</evidence>
<keyword evidence="4 7" id="KW-0812">Transmembrane</keyword>
<dbReference type="Proteomes" id="UP000244896">
    <property type="component" value="Chromosome"/>
</dbReference>
<dbReference type="EMBL" id="CP023004">
    <property type="protein sequence ID" value="AWI08884.1"/>
    <property type="molecule type" value="Genomic_DNA"/>
</dbReference>
<dbReference type="GO" id="GO:0022857">
    <property type="term" value="F:transmembrane transporter activity"/>
    <property type="evidence" value="ECO:0007669"/>
    <property type="project" value="InterPro"/>
</dbReference>
<dbReference type="GO" id="GO:0005886">
    <property type="term" value="C:plasma membrane"/>
    <property type="evidence" value="ECO:0007669"/>
    <property type="project" value="UniProtKB-SubCell"/>
</dbReference>
<proteinExistence type="inferred from homology"/>
<evidence type="ECO:0008006" key="11">
    <source>
        <dbReference type="Google" id="ProtNLM"/>
    </source>
</evidence>
<keyword evidence="3" id="KW-1003">Cell membrane</keyword>
<evidence type="ECO:0000256" key="6">
    <source>
        <dbReference type="ARBA" id="ARBA00023136"/>
    </source>
</evidence>
<comment type="similarity">
    <text evidence="2 7">Belongs to the ExbD/TolR family.</text>
</comment>
<feature type="transmembrane region" description="Helical" evidence="8">
    <location>
        <begin position="22"/>
        <end position="43"/>
    </location>
</feature>
<dbReference type="OrthoDB" id="9793581at2"/>
<sequence>MAENPDTPELGTGGSKKARIEIIPLIDVIFFLLATFVLFTLSLNRIESMETKLPVTSKEKPDRTDDEPLIVQVSDGNTVYIAREPSDMADVYARILHYKESTVNQGKVPRVLISGDDRAKYGALIKALDYAKAAGVEEISFETNYRLSGK</sequence>
<dbReference type="InterPro" id="IPR003400">
    <property type="entry name" value="ExbD"/>
</dbReference>
<keyword evidence="5 8" id="KW-1133">Transmembrane helix</keyword>
<organism evidence="9 10">
    <name type="scientific">Ereboglobus luteus</name>
    <dbReference type="NCBI Taxonomy" id="1796921"/>
    <lineage>
        <taxon>Bacteria</taxon>
        <taxon>Pseudomonadati</taxon>
        <taxon>Verrucomicrobiota</taxon>
        <taxon>Opitutia</taxon>
        <taxon>Opitutales</taxon>
        <taxon>Opitutaceae</taxon>
        <taxon>Ereboglobus</taxon>
    </lineage>
</organism>
<dbReference type="GO" id="GO:0015031">
    <property type="term" value="P:protein transport"/>
    <property type="evidence" value="ECO:0007669"/>
    <property type="project" value="UniProtKB-KW"/>
</dbReference>
<dbReference type="AlphaFoldDB" id="A0A2U8E2G3"/>
<keyword evidence="7" id="KW-0653">Protein transport</keyword>
<evidence type="ECO:0000256" key="2">
    <source>
        <dbReference type="ARBA" id="ARBA00005811"/>
    </source>
</evidence>
<dbReference type="KEGG" id="elut:CKA38_06120"/>
<gene>
    <name evidence="9" type="ORF">CKA38_06120</name>
</gene>
<evidence type="ECO:0000256" key="3">
    <source>
        <dbReference type="ARBA" id="ARBA00022475"/>
    </source>
</evidence>
<evidence type="ECO:0000256" key="4">
    <source>
        <dbReference type="ARBA" id="ARBA00022692"/>
    </source>
</evidence>
<protein>
    <recommendedName>
        <fullName evidence="11">Biopolymer transporter ExbD</fullName>
    </recommendedName>
</protein>
<evidence type="ECO:0000256" key="1">
    <source>
        <dbReference type="ARBA" id="ARBA00004162"/>
    </source>
</evidence>
<dbReference type="PANTHER" id="PTHR30558">
    <property type="entry name" value="EXBD MEMBRANE COMPONENT OF PMF-DRIVEN MACROMOLECULE IMPORT SYSTEM"/>
    <property type="match status" value="1"/>
</dbReference>
<evidence type="ECO:0000256" key="5">
    <source>
        <dbReference type="ARBA" id="ARBA00022989"/>
    </source>
</evidence>
<keyword evidence="10" id="KW-1185">Reference proteome</keyword>
<name>A0A2U8E2G3_9BACT</name>
<evidence type="ECO:0000313" key="10">
    <source>
        <dbReference type="Proteomes" id="UP000244896"/>
    </source>
</evidence>
<keyword evidence="6 8" id="KW-0472">Membrane</keyword>
<keyword evidence="7" id="KW-0813">Transport</keyword>
<accession>A0A2U8E2G3</accession>
<dbReference type="Gene3D" id="3.30.420.270">
    <property type="match status" value="1"/>
</dbReference>
<dbReference type="RefSeq" id="WP_108824696.1">
    <property type="nucleotide sequence ID" value="NZ_CP023004.1"/>
</dbReference>